<dbReference type="eggNOG" id="ENOG502RQX3">
    <property type="taxonomic scope" value="Eukaryota"/>
</dbReference>
<dbReference type="OrthoDB" id="4186629at2759"/>
<dbReference type="RefSeq" id="XP_002847695.1">
    <property type="nucleotide sequence ID" value="XM_002847649.1"/>
</dbReference>
<sequence length="219" mass="24930">MRHHLGKGLVGKGYGTHFRSSLAYHFLYFEQGFNSLLLSAVTIYRQAITVGLGGIEHPLFLPPSIIAIRSKNHYIREWCELCLFLSNLSHSSQNLPKEHNSLKTFGIAFIEGFQKLFKEHTPGGRILPPKTDKNDRNAQLRVDAGEVINGRRHIYLQVNTQATNEALKKWIKKNGTHANLATASFDINTKEEDKEGRSRQRIIWVSVCNSLNKFMRCVV</sequence>
<name>C5FL10_ARTOC</name>
<reference evidence="2" key="1">
    <citation type="journal article" date="2012" name="MBio">
        <title>Comparative genome analysis of Trichophyton rubrum and related dermatophytes reveals candidate genes involved in infection.</title>
        <authorList>
            <person name="Martinez D.A."/>
            <person name="Oliver B.G."/>
            <person name="Graeser Y."/>
            <person name="Goldberg J.M."/>
            <person name="Li W."/>
            <person name="Martinez-Rossi N.M."/>
            <person name="Monod M."/>
            <person name="Shelest E."/>
            <person name="Barton R.C."/>
            <person name="Birch E."/>
            <person name="Brakhage A.A."/>
            <person name="Chen Z."/>
            <person name="Gurr S.J."/>
            <person name="Heiman D."/>
            <person name="Heitman J."/>
            <person name="Kosti I."/>
            <person name="Rossi A."/>
            <person name="Saif S."/>
            <person name="Samalova M."/>
            <person name="Saunders C.W."/>
            <person name="Shea T."/>
            <person name="Summerbell R.C."/>
            <person name="Xu J."/>
            <person name="Young S."/>
            <person name="Zeng Q."/>
            <person name="Birren B.W."/>
            <person name="Cuomo C.A."/>
            <person name="White T.C."/>
        </authorList>
    </citation>
    <scope>NUCLEOTIDE SEQUENCE [LARGE SCALE GENOMIC DNA]</scope>
    <source>
        <strain evidence="2">ATCC MYA-4605 / CBS 113480</strain>
    </source>
</reference>
<dbReference type="VEuPathDB" id="FungiDB:MCYG_03201"/>
<dbReference type="HOGENOM" id="CLU_1261222_0_0_1"/>
<dbReference type="GeneID" id="9230377"/>
<gene>
    <name evidence="1" type="ORF">MCYG_03201</name>
</gene>
<evidence type="ECO:0000313" key="2">
    <source>
        <dbReference type="Proteomes" id="UP000002035"/>
    </source>
</evidence>
<dbReference type="Proteomes" id="UP000002035">
    <property type="component" value="Unassembled WGS sequence"/>
</dbReference>
<organism evidence="1 2">
    <name type="scientific">Arthroderma otae (strain ATCC MYA-4605 / CBS 113480)</name>
    <name type="common">Microsporum canis</name>
    <dbReference type="NCBI Taxonomy" id="554155"/>
    <lineage>
        <taxon>Eukaryota</taxon>
        <taxon>Fungi</taxon>
        <taxon>Dikarya</taxon>
        <taxon>Ascomycota</taxon>
        <taxon>Pezizomycotina</taxon>
        <taxon>Eurotiomycetes</taxon>
        <taxon>Eurotiomycetidae</taxon>
        <taxon>Onygenales</taxon>
        <taxon>Arthrodermataceae</taxon>
        <taxon>Microsporum</taxon>
    </lineage>
</organism>
<protein>
    <submittedName>
        <fullName evidence="1">Uncharacterized protein</fullName>
    </submittedName>
</protein>
<evidence type="ECO:0000313" key="1">
    <source>
        <dbReference type="EMBL" id="EEQ30382.1"/>
    </source>
</evidence>
<dbReference type="EMBL" id="DS995703">
    <property type="protein sequence ID" value="EEQ30382.1"/>
    <property type="molecule type" value="Genomic_DNA"/>
</dbReference>
<dbReference type="AlphaFoldDB" id="C5FL10"/>
<proteinExistence type="predicted"/>
<keyword evidence="2" id="KW-1185">Reference proteome</keyword>
<accession>C5FL10</accession>